<dbReference type="KEGG" id="sdd:D9753_14195"/>
<evidence type="ECO:0000313" key="2">
    <source>
        <dbReference type="Proteomes" id="UP000268329"/>
    </source>
</evidence>
<dbReference type="OrthoDB" id="4317261at2"/>
<keyword evidence="2" id="KW-1185">Reference proteome</keyword>
<reference evidence="1 2" key="1">
    <citation type="submission" date="2018-10" db="EMBL/GenBank/DDBJ databases">
        <title>The genome of Streptomyces dangxiongensis Z022.</title>
        <authorList>
            <person name="Zhang B."/>
        </authorList>
    </citation>
    <scope>NUCLEOTIDE SEQUENCE [LARGE SCALE GENOMIC DNA]</scope>
    <source>
        <strain evidence="1 2">Z022</strain>
    </source>
</reference>
<accession>A0A3G2JET0</accession>
<dbReference type="AlphaFoldDB" id="A0A3G2JET0"/>
<protein>
    <submittedName>
        <fullName evidence="1">Uncharacterized protein</fullName>
    </submittedName>
</protein>
<dbReference type="RefSeq" id="WP_121787358.1">
    <property type="nucleotide sequence ID" value="NZ_CP033073.1"/>
</dbReference>
<dbReference type="EMBL" id="CP033073">
    <property type="protein sequence ID" value="AYN39875.1"/>
    <property type="molecule type" value="Genomic_DNA"/>
</dbReference>
<proteinExistence type="predicted"/>
<dbReference type="Proteomes" id="UP000268329">
    <property type="component" value="Chromosome"/>
</dbReference>
<gene>
    <name evidence="1" type="ORF">D9753_14195</name>
</gene>
<name>A0A3G2JET0_9ACTN</name>
<organism evidence="1 2">
    <name type="scientific">Streptomyces dangxiongensis</name>
    <dbReference type="NCBI Taxonomy" id="1442032"/>
    <lineage>
        <taxon>Bacteria</taxon>
        <taxon>Bacillati</taxon>
        <taxon>Actinomycetota</taxon>
        <taxon>Actinomycetes</taxon>
        <taxon>Kitasatosporales</taxon>
        <taxon>Streptomycetaceae</taxon>
        <taxon>Streptomyces</taxon>
    </lineage>
</organism>
<sequence>MVWLGVAETSVEEFDRSKAAQLGQDVQRLLDSALTDETLRTAWLAATHGVFDPSEYGMSAGAWLRKAEETWLARVRRDNPAYTPPPPQPVVDEELRRAVLDVIRPVAEQLSLAVGNPPFGIPVTGLVPALERVVTEACADLGYRLFLRAMKAYHVPADRPALVALGERFGYPEWVVPEGLNDRID</sequence>
<evidence type="ECO:0000313" key="1">
    <source>
        <dbReference type="EMBL" id="AYN39875.1"/>
    </source>
</evidence>